<keyword evidence="3" id="KW-1185">Reference proteome</keyword>
<sequence length="163" mass="18571">MQSKSLDLILEVRNFREKLGQARLASARRDVKRKSVAVQEAEQDLQSSVANHYKSVEKSLRAAEETKDPQARFAVVALALSRGRRAIRRAEDDVNGAHDDVEVAQSTKKQAGRTLRQEAIERIKLERLKDKLEIKERREADMLEEDEFDEVATVMCQPRGRSA</sequence>
<dbReference type="RefSeq" id="WP_373635228.1">
    <property type="nucleotide sequence ID" value="NZ_CP151767.2"/>
</dbReference>
<evidence type="ECO:0000313" key="3">
    <source>
        <dbReference type="Proteomes" id="UP001470809"/>
    </source>
</evidence>
<reference evidence="2 3" key="2">
    <citation type="submission" date="2024-08" db="EMBL/GenBank/DDBJ databases">
        <title>Phylogenomic analyses of a clade within the roseobacter group suggest taxonomic reassignments of species of the genera Aestuariivita, Citreicella, Loktanella, Nautella, Pelagibaca, Ruegeria, Thalassobius, Thiobacimonas and Tropicibacter, and the proposal o.</title>
        <authorList>
            <person name="Jeon C.O."/>
        </authorList>
    </citation>
    <scope>NUCLEOTIDE SEQUENCE [LARGE SCALE GENOMIC DNA]</scope>
    <source>
        <strain evidence="2 3">SS1-5</strain>
    </source>
</reference>
<dbReference type="AlphaFoldDB" id="A0AAN0M9E8"/>
<protein>
    <submittedName>
        <fullName evidence="2">Uncharacterized protein</fullName>
    </submittedName>
</protein>
<reference evidence="3" key="1">
    <citation type="submission" date="2024-04" db="EMBL/GenBank/DDBJ databases">
        <title>Phylogenomic analyses of a clade within the roseobacter group suggest taxonomic reassignments of species of the genera Aestuariivita, Citreicella, Loktanella, Nautella, Pelagibaca, Ruegeria, Thalassobius, Thiobacimonas and Tropicibacter, and the proposal o.</title>
        <authorList>
            <person name="Jeon C.O."/>
        </authorList>
    </citation>
    <scope>NUCLEOTIDE SEQUENCE [LARGE SCALE GENOMIC DNA]</scope>
    <source>
        <strain evidence="3">SS1-5</strain>
    </source>
</reference>
<keyword evidence="1" id="KW-0175">Coiled coil</keyword>
<proteinExistence type="predicted"/>
<evidence type="ECO:0000256" key="1">
    <source>
        <dbReference type="SAM" id="Coils"/>
    </source>
</evidence>
<organism evidence="2 3">
    <name type="scientific">Yoonia rhodophyticola</name>
    <dbReference type="NCBI Taxonomy" id="3137370"/>
    <lineage>
        <taxon>Bacteria</taxon>
        <taxon>Pseudomonadati</taxon>
        <taxon>Pseudomonadota</taxon>
        <taxon>Alphaproteobacteria</taxon>
        <taxon>Rhodobacterales</taxon>
        <taxon>Paracoccaceae</taxon>
        <taxon>Yoonia</taxon>
    </lineage>
</organism>
<evidence type="ECO:0000313" key="2">
    <source>
        <dbReference type="EMBL" id="WZU67164.2"/>
    </source>
</evidence>
<dbReference type="EMBL" id="CP151767">
    <property type="protein sequence ID" value="WZU67164.2"/>
    <property type="molecule type" value="Genomic_DNA"/>
</dbReference>
<dbReference type="Proteomes" id="UP001470809">
    <property type="component" value="Chromosome"/>
</dbReference>
<feature type="coiled-coil region" evidence="1">
    <location>
        <begin position="115"/>
        <end position="145"/>
    </location>
</feature>
<dbReference type="Gene3D" id="1.10.287.1700">
    <property type="match status" value="1"/>
</dbReference>
<dbReference type="KEGG" id="yrh:AABB31_19735"/>
<gene>
    <name evidence="2" type="ORF">AABB31_19735</name>
</gene>
<dbReference type="InterPro" id="IPR053716">
    <property type="entry name" value="Flag_assembly_chemotaxis_eff"/>
</dbReference>
<accession>A0AAN0M9E8</accession>
<name>A0AAN0M9E8_9RHOB</name>